<sequence length="199" mass="23286">MIKAISPEKRRIERFIEGDALAFEELFNKYYKKLKRFAYQITKSDYLAEEITQEVFVNIWVNRHQVDPTLSFNGYLFRATKNLTLNYLKRIARSEKARNEFWNNLEQARNDVSEHVMHGEYSQCFEAAIKKLPKQKQLIFKLSREEGKSHHEIAQELGISKNTVKNHMVSALKSIKSYLQVHADISIPILISLPSILLS</sequence>
<keyword evidence="2" id="KW-0805">Transcription regulation</keyword>
<dbReference type="EMBL" id="JAUJEB010000006">
    <property type="protein sequence ID" value="MDN5215255.1"/>
    <property type="molecule type" value="Genomic_DNA"/>
</dbReference>
<feature type="domain" description="RNA polymerase sigma-70 region 2" evidence="5">
    <location>
        <begin position="26"/>
        <end position="93"/>
    </location>
</feature>
<dbReference type="NCBIfam" id="TIGR02985">
    <property type="entry name" value="Sig70_bacteroi1"/>
    <property type="match status" value="1"/>
</dbReference>
<comment type="similarity">
    <text evidence="1">Belongs to the sigma-70 factor family. ECF subfamily.</text>
</comment>
<comment type="caution">
    <text evidence="7">The sequence shown here is derived from an EMBL/GenBank/DDBJ whole genome shotgun (WGS) entry which is preliminary data.</text>
</comment>
<evidence type="ECO:0000256" key="1">
    <source>
        <dbReference type="ARBA" id="ARBA00010641"/>
    </source>
</evidence>
<reference evidence="7" key="1">
    <citation type="submission" date="2023-06" db="EMBL/GenBank/DDBJ databases">
        <title>Genomic of Agaribacillus aureum.</title>
        <authorList>
            <person name="Wang G."/>
        </authorList>
    </citation>
    <scope>NUCLEOTIDE SEQUENCE</scope>
    <source>
        <strain evidence="7">BMA12</strain>
    </source>
</reference>
<keyword evidence="8" id="KW-1185">Reference proteome</keyword>
<name>A0ABT8LER3_9BACT</name>
<dbReference type="RefSeq" id="WP_346760593.1">
    <property type="nucleotide sequence ID" value="NZ_JAUJEB010000006.1"/>
</dbReference>
<dbReference type="Gene3D" id="1.10.10.10">
    <property type="entry name" value="Winged helix-like DNA-binding domain superfamily/Winged helix DNA-binding domain"/>
    <property type="match status" value="1"/>
</dbReference>
<dbReference type="InterPro" id="IPR013249">
    <property type="entry name" value="RNA_pol_sigma70_r4_t2"/>
</dbReference>
<dbReference type="InterPro" id="IPR036388">
    <property type="entry name" value="WH-like_DNA-bd_sf"/>
</dbReference>
<dbReference type="SUPFAM" id="SSF88659">
    <property type="entry name" value="Sigma3 and sigma4 domains of RNA polymerase sigma factors"/>
    <property type="match status" value="1"/>
</dbReference>
<evidence type="ECO:0000313" key="8">
    <source>
        <dbReference type="Proteomes" id="UP001172083"/>
    </source>
</evidence>
<dbReference type="Pfam" id="PF04542">
    <property type="entry name" value="Sigma70_r2"/>
    <property type="match status" value="1"/>
</dbReference>
<protein>
    <submittedName>
        <fullName evidence="7">RNA polymerase sigma-70 factor</fullName>
    </submittedName>
</protein>
<dbReference type="PANTHER" id="PTHR43133">
    <property type="entry name" value="RNA POLYMERASE ECF-TYPE SIGMA FACTO"/>
    <property type="match status" value="1"/>
</dbReference>
<accession>A0ABT8LER3</accession>
<evidence type="ECO:0000256" key="2">
    <source>
        <dbReference type="ARBA" id="ARBA00023015"/>
    </source>
</evidence>
<keyword evidence="4" id="KW-0804">Transcription</keyword>
<feature type="domain" description="RNA polymerase sigma factor 70 region 4 type 2" evidence="6">
    <location>
        <begin position="123"/>
        <end position="174"/>
    </location>
</feature>
<dbReference type="InterPro" id="IPR039425">
    <property type="entry name" value="RNA_pol_sigma-70-like"/>
</dbReference>
<dbReference type="PRINTS" id="PR00038">
    <property type="entry name" value="HTHLUXR"/>
</dbReference>
<dbReference type="Gene3D" id="1.10.1740.10">
    <property type="match status" value="1"/>
</dbReference>
<dbReference type="PANTHER" id="PTHR43133:SF46">
    <property type="entry name" value="RNA POLYMERASE SIGMA-70 FACTOR ECF SUBFAMILY"/>
    <property type="match status" value="1"/>
</dbReference>
<keyword evidence="3" id="KW-0731">Sigma factor</keyword>
<dbReference type="Proteomes" id="UP001172083">
    <property type="component" value="Unassembled WGS sequence"/>
</dbReference>
<evidence type="ECO:0000313" key="7">
    <source>
        <dbReference type="EMBL" id="MDN5215255.1"/>
    </source>
</evidence>
<dbReference type="InterPro" id="IPR000792">
    <property type="entry name" value="Tscrpt_reg_LuxR_C"/>
</dbReference>
<dbReference type="InterPro" id="IPR007627">
    <property type="entry name" value="RNA_pol_sigma70_r2"/>
</dbReference>
<dbReference type="InterPro" id="IPR014284">
    <property type="entry name" value="RNA_pol_sigma-70_dom"/>
</dbReference>
<proteinExistence type="inferred from homology"/>
<evidence type="ECO:0000259" key="5">
    <source>
        <dbReference type="Pfam" id="PF04542"/>
    </source>
</evidence>
<organism evidence="7 8">
    <name type="scientific">Agaribacillus aureus</name>
    <dbReference type="NCBI Taxonomy" id="3051825"/>
    <lineage>
        <taxon>Bacteria</taxon>
        <taxon>Pseudomonadati</taxon>
        <taxon>Bacteroidota</taxon>
        <taxon>Cytophagia</taxon>
        <taxon>Cytophagales</taxon>
        <taxon>Splendidivirgaceae</taxon>
        <taxon>Agaribacillus</taxon>
    </lineage>
</organism>
<gene>
    <name evidence="7" type="ORF">QQ020_24465</name>
</gene>
<dbReference type="SUPFAM" id="SSF88946">
    <property type="entry name" value="Sigma2 domain of RNA polymerase sigma factors"/>
    <property type="match status" value="1"/>
</dbReference>
<dbReference type="InterPro" id="IPR013324">
    <property type="entry name" value="RNA_pol_sigma_r3/r4-like"/>
</dbReference>
<evidence type="ECO:0000256" key="3">
    <source>
        <dbReference type="ARBA" id="ARBA00023082"/>
    </source>
</evidence>
<dbReference type="InterPro" id="IPR013325">
    <property type="entry name" value="RNA_pol_sigma_r2"/>
</dbReference>
<evidence type="ECO:0000259" key="6">
    <source>
        <dbReference type="Pfam" id="PF08281"/>
    </source>
</evidence>
<dbReference type="Pfam" id="PF08281">
    <property type="entry name" value="Sigma70_r4_2"/>
    <property type="match status" value="1"/>
</dbReference>
<dbReference type="NCBIfam" id="TIGR02937">
    <property type="entry name" value="sigma70-ECF"/>
    <property type="match status" value="1"/>
</dbReference>
<dbReference type="InterPro" id="IPR014327">
    <property type="entry name" value="RNA_pol_sigma70_bacteroid"/>
</dbReference>
<evidence type="ECO:0000256" key="4">
    <source>
        <dbReference type="ARBA" id="ARBA00023163"/>
    </source>
</evidence>